<comment type="caution">
    <text evidence="3">The sequence shown here is derived from an EMBL/GenBank/DDBJ whole genome shotgun (WGS) entry which is preliminary data.</text>
</comment>
<evidence type="ECO:0000313" key="4">
    <source>
        <dbReference type="Proteomes" id="UP000275267"/>
    </source>
</evidence>
<feature type="region of interest" description="Disordered" evidence="1">
    <location>
        <begin position="1"/>
        <end position="37"/>
    </location>
</feature>
<dbReference type="EMBL" id="PQIB02000009">
    <property type="protein sequence ID" value="RLM98999.1"/>
    <property type="molecule type" value="Genomic_DNA"/>
</dbReference>
<feature type="compositionally biased region" description="Basic and acidic residues" evidence="1">
    <location>
        <begin position="13"/>
        <end position="31"/>
    </location>
</feature>
<proteinExistence type="predicted"/>
<protein>
    <recommendedName>
        <fullName evidence="2">Transposase MuDR plant domain-containing protein</fullName>
    </recommendedName>
</protein>
<dbReference type="InterPro" id="IPR004332">
    <property type="entry name" value="Transposase_MuDR"/>
</dbReference>
<gene>
    <name evidence="3" type="ORF">C2845_PM06G08420</name>
</gene>
<reference evidence="4" key="1">
    <citation type="journal article" date="2019" name="Nat. Commun.">
        <title>The genome of broomcorn millet.</title>
        <authorList>
            <person name="Zou C."/>
            <person name="Miki D."/>
            <person name="Li D."/>
            <person name="Tang Q."/>
            <person name="Xiao L."/>
            <person name="Rajput S."/>
            <person name="Deng P."/>
            <person name="Jia W."/>
            <person name="Huang R."/>
            <person name="Zhang M."/>
            <person name="Sun Y."/>
            <person name="Hu J."/>
            <person name="Fu X."/>
            <person name="Schnable P.S."/>
            <person name="Li F."/>
            <person name="Zhang H."/>
            <person name="Feng B."/>
            <person name="Zhu X."/>
            <person name="Liu R."/>
            <person name="Schnable J.C."/>
            <person name="Zhu J.-K."/>
            <person name="Zhang H."/>
        </authorList>
    </citation>
    <scope>NUCLEOTIDE SEQUENCE [LARGE SCALE GENOMIC DNA]</scope>
</reference>
<dbReference type="Proteomes" id="UP000275267">
    <property type="component" value="Unassembled WGS sequence"/>
</dbReference>
<name>A0A3L6R844_PANMI</name>
<dbReference type="AlphaFoldDB" id="A0A3L6R844"/>
<feature type="compositionally biased region" description="Acidic residues" evidence="1">
    <location>
        <begin position="1"/>
        <end position="12"/>
    </location>
</feature>
<dbReference type="OrthoDB" id="692798at2759"/>
<dbReference type="Pfam" id="PF03108">
    <property type="entry name" value="DBD_Tnp_Mut"/>
    <property type="match status" value="1"/>
</dbReference>
<evidence type="ECO:0000313" key="3">
    <source>
        <dbReference type="EMBL" id="RLM98999.1"/>
    </source>
</evidence>
<feature type="domain" description="Transposase MuDR plant" evidence="2">
    <location>
        <begin position="33"/>
        <end position="95"/>
    </location>
</feature>
<evidence type="ECO:0000259" key="2">
    <source>
        <dbReference type="Pfam" id="PF03108"/>
    </source>
</evidence>
<evidence type="ECO:0000256" key="1">
    <source>
        <dbReference type="SAM" id="MobiDB-lite"/>
    </source>
</evidence>
<accession>A0A3L6R844</accession>
<sequence>MESGSEVEADEEILGHEADHIPNVEYDKEDPPMSVGTSYPSMKEFKLALSQHAIKHEFEYNTAKSAPHRFRAYCSRRDEDKCPWWLYASKIDDTGTR</sequence>
<keyword evidence="4" id="KW-1185">Reference proteome</keyword>
<organism evidence="3 4">
    <name type="scientific">Panicum miliaceum</name>
    <name type="common">Proso millet</name>
    <name type="synonym">Broomcorn millet</name>
    <dbReference type="NCBI Taxonomy" id="4540"/>
    <lineage>
        <taxon>Eukaryota</taxon>
        <taxon>Viridiplantae</taxon>
        <taxon>Streptophyta</taxon>
        <taxon>Embryophyta</taxon>
        <taxon>Tracheophyta</taxon>
        <taxon>Spermatophyta</taxon>
        <taxon>Magnoliopsida</taxon>
        <taxon>Liliopsida</taxon>
        <taxon>Poales</taxon>
        <taxon>Poaceae</taxon>
        <taxon>PACMAD clade</taxon>
        <taxon>Panicoideae</taxon>
        <taxon>Panicodae</taxon>
        <taxon>Paniceae</taxon>
        <taxon>Panicinae</taxon>
        <taxon>Panicum</taxon>
        <taxon>Panicum sect. Panicum</taxon>
    </lineage>
</organism>